<dbReference type="PANTHER" id="PTHR23429:SF0">
    <property type="entry name" value="GLUCOSE-6-PHOSPHATE 1-DEHYDROGENASE"/>
    <property type="match status" value="1"/>
</dbReference>
<dbReference type="Pfam" id="PF02781">
    <property type="entry name" value="G6PD_C"/>
    <property type="match status" value="1"/>
</dbReference>
<evidence type="ECO:0000256" key="5">
    <source>
        <dbReference type="ARBA" id="ARBA00023277"/>
    </source>
</evidence>
<dbReference type="InterPro" id="IPR022675">
    <property type="entry name" value="G6P_DH_C"/>
</dbReference>
<accession>A0ABP5BXH0</accession>
<dbReference type="NCBIfam" id="NF009492">
    <property type="entry name" value="PRK12853.1-3"/>
    <property type="match status" value="1"/>
</dbReference>
<protein>
    <recommendedName>
        <fullName evidence="6">Glucose-6-phosphate 1-dehydrogenase</fullName>
        <shortName evidence="6">G6PD</shortName>
        <ecNumber evidence="6">1.1.1.49</ecNumber>
    </recommendedName>
</protein>
<evidence type="ECO:0000256" key="6">
    <source>
        <dbReference type="HAMAP-Rule" id="MF_00966"/>
    </source>
</evidence>
<evidence type="ECO:0000256" key="1">
    <source>
        <dbReference type="ARBA" id="ARBA00004937"/>
    </source>
</evidence>
<comment type="pathway">
    <text evidence="1 6">Carbohydrate degradation; pentose phosphate pathway; D-ribulose 5-phosphate from D-glucose 6-phosphate (oxidative stage): step 1/3.</text>
</comment>
<dbReference type="InterPro" id="IPR022674">
    <property type="entry name" value="G6P_DH_NAD-bd"/>
</dbReference>
<feature type="binding site" evidence="6">
    <location>
        <position position="183"/>
    </location>
    <ligand>
        <name>substrate</name>
    </ligand>
</feature>
<dbReference type="HAMAP" id="MF_00966">
    <property type="entry name" value="G6PD"/>
    <property type="match status" value="1"/>
</dbReference>
<dbReference type="PRINTS" id="PR00079">
    <property type="entry name" value="G6PDHDRGNASE"/>
</dbReference>
<comment type="similarity">
    <text evidence="6">Belongs to the glucose-6-phosphate dehydrogenase family.</text>
</comment>
<dbReference type="Proteomes" id="UP001499933">
    <property type="component" value="Unassembled WGS sequence"/>
</dbReference>
<keyword evidence="4 6" id="KW-0560">Oxidoreductase</keyword>
<feature type="binding site" evidence="6">
    <location>
        <begin position="100"/>
        <end position="101"/>
    </location>
    <ligand>
        <name>NADP(+)</name>
        <dbReference type="ChEBI" id="CHEBI:58349"/>
    </ligand>
</feature>
<keyword evidence="10" id="KW-1185">Reference proteome</keyword>
<feature type="active site" description="Proton acceptor" evidence="6">
    <location>
        <position position="245"/>
    </location>
</feature>
<dbReference type="PIRSF" id="PIRSF000110">
    <property type="entry name" value="G6PD"/>
    <property type="match status" value="1"/>
</dbReference>
<dbReference type="NCBIfam" id="TIGR00871">
    <property type="entry name" value="zwf"/>
    <property type="match status" value="1"/>
</dbReference>
<comment type="function">
    <text evidence="6">Catalyzes the oxidation of glucose 6-phosphate to 6-phosphogluconolactone.</text>
</comment>
<comment type="caution">
    <text evidence="9">The sequence shown here is derived from an EMBL/GenBank/DDBJ whole genome shotgun (WGS) entry which is preliminary data.</text>
</comment>
<evidence type="ECO:0000256" key="2">
    <source>
        <dbReference type="ARBA" id="ARBA00022526"/>
    </source>
</evidence>
<feature type="binding site" evidence="6">
    <location>
        <position position="240"/>
    </location>
    <ligand>
        <name>substrate</name>
    </ligand>
</feature>
<keyword evidence="3 6" id="KW-0521">NADP</keyword>
<dbReference type="Gene3D" id="3.30.360.10">
    <property type="entry name" value="Dihydrodipicolinate Reductase, domain 2"/>
    <property type="match status" value="1"/>
</dbReference>
<feature type="domain" description="Glucose-6-phosphate dehydrogenase C-terminal" evidence="8">
    <location>
        <begin position="195"/>
        <end position="470"/>
    </location>
</feature>
<feature type="binding site" evidence="6">
    <location>
        <position position="221"/>
    </location>
    <ligand>
        <name>substrate</name>
    </ligand>
</feature>
<dbReference type="PANTHER" id="PTHR23429">
    <property type="entry name" value="GLUCOSE-6-PHOSPHATE 1-DEHYDROGENASE G6PD"/>
    <property type="match status" value="1"/>
</dbReference>
<evidence type="ECO:0000256" key="3">
    <source>
        <dbReference type="ARBA" id="ARBA00022857"/>
    </source>
</evidence>
<feature type="binding site" evidence="6">
    <location>
        <position position="331"/>
    </location>
    <ligand>
        <name>substrate</name>
    </ligand>
</feature>
<dbReference type="Gene3D" id="3.40.50.720">
    <property type="entry name" value="NAD(P)-binding Rossmann-like Domain"/>
    <property type="match status" value="1"/>
</dbReference>
<keyword evidence="2 6" id="KW-0313">Glucose metabolism</keyword>
<evidence type="ECO:0000256" key="4">
    <source>
        <dbReference type="ARBA" id="ARBA00023002"/>
    </source>
</evidence>
<evidence type="ECO:0000313" key="10">
    <source>
        <dbReference type="Proteomes" id="UP001499933"/>
    </source>
</evidence>
<dbReference type="RefSeq" id="WP_344092605.1">
    <property type="nucleotide sequence ID" value="NZ_BAAAOG010000002.1"/>
</dbReference>
<dbReference type="Pfam" id="PF00479">
    <property type="entry name" value="G6PD_N"/>
    <property type="match status" value="1"/>
</dbReference>
<evidence type="ECO:0000259" key="7">
    <source>
        <dbReference type="Pfam" id="PF00479"/>
    </source>
</evidence>
<dbReference type="InterPro" id="IPR001282">
    <property type="entry name" value="G6P_DH"/>
</dbReference>
<dbReference type="EC" id="1.1.1.49" evidence="6"/>
<evidence type="ECO:0000259" key="8">
    <source>
        <dbReference type="Pfam" id="PF02781"/>
    </source>
</evidence>
<feature type="binding site" evidence="6">
    <location>
        <position position="153"/>
    </location>
    <ligand>
        <name>NADP(+)</name>
        <dbReference type="ChEBI" id="CHEBI:58349"/>
    </ligand>
</feature>
<organism evidence="9 10">
    <name type="scientific">Microbacterium deminutum</name>
    <dbReference type="NCBI Taxonomy" id="344164"/>
    <lineage>
        <taxon>Bacteria</taxon>
        <taxon>Bacillati</taxon>
        <taxon>Actinomycetota</taxon>
        <taxon>Actinomycetes</taxon>
        <taxon>Micrococcales</taxon>
        <taxon>Microbacteriaceae</taxon>
        <taxon>Microbacterium</taxon>
    </lineage>
</organism>
<feature type="domain" description="Glucose-6-phosphate dehydrogenase NAD-binding" evidence="7">
    <location>
        <begin position="24"/>
        <end position="187"/>
    </location>
</feature>
<dbReference type="EMBL" id="BAAAOG010000002">
    <property type="protein sequence ID" value="GAA1952674.1"/>
    <property type="molecule type" value="Genomic_DNA"/>
</dbReference>
<name>A0ABP5BXH0_9MICO</name>
<proteinExistence type="inferred from homology"/>
<dbReference type="SUPFAM" id="SSF55347">
    <property type="entry name" value="Glyceraldehyde-3-phosphate dehydrogenase-like, C-terminal domain"/>
    <property type="match status" value="1"/>
</dbReference>
<dbReference type="InterPro" id="IPR036291">
    <property type="entry name" value="NAD(P)-bd_dom_sf"/>
</dbReference>
<reference evidence="10" key="1">
    <citation type="journal article" date="2019" name="Int. J. Syst. Evol. Microbiol.">
        <title>The Global Catalogue of Microorganisms (GCM) 10K type strain sequencing project: providing services to taxonomists for standard genome sequencing and annotation.</title>
        <authorList>
            <consortium name="The Broad Institute Genomics Platform"/>
            <consortium name="The Broad Institute Genome Sequencing Center for Infectious Disease"/>
            <person name="Wu L."/>
            <person name="Ma J."/>
        </authorList>
    </citation>
    <scope>NUCLEOTIDE SEQUENCE [LARGE SCALE GENOMIC DNA]</scope>
    <source>
        <strain evidence="10">JCM 14901</strain>
    </source>
</reference>
<comment type="caution">
    <text evidence="6">Lacks conserved residue(s) required for the propagation of feature annotation.</text>
</comment>
<gene>
    <name evidence="6" type="primary">zwf</name>
    <name evidence="9" type="ORF">GCM10009776_13240</name>
</gene>
<keyword evidence="5 6" id="KW-0119">Carbohydrate metabolism</keyword>
<evidence type="ECO:0000313" key="9">
    <source>
        <dbReference type="EMBL" id="GAA1952674.1"/>
    </source>
</evidence>
<dbReference type="SUPFAM" id="SSF51735">
    <property type="entry name" value="NAD(P)-binding Rossmann-fold domains"/>
    <property type="match status" value="1"/>
</dbReference>
<comment type="catalytic activity">
    <reaction evidence="6">
        <text>D-glucose 6-phosphate + NADP(+) = 6-phospho-D-glucono-1,5-lactone + NADPH + H(+)</text>
        <dbReference type="Rhea" id="RHEA:15841"/>
        <dbReference type="ChEBI" id="CHEBI:15378"/>
        <dbReference type="ChEBI" id="CHEBI:57783"/>
        <dbReference type="ChEBI" id="CHEBI:57955"/>
        <dbReference type="ChEBI" id="CHEBI:58349"/>
        <dbReference type="ChEBI" id="CHEBI:61548"/>
        <dbReference type="EC" id="1.1.1.49"/>
    </reaction>
</comment>
<sequence length="486" mass="53309">MTDSTAPTTSPAADQWSAVADVLVVFGITGDLARVMTFRSLYRLERRGLLDCPIVGVAVDDWTLEQLVNRARDSIVATGEPLDEEVFARFTGRLAYVQGDFGDAATFQRVGQAISGAQHPVFYLEIPPFLFGTVVKGLADAGLTAAARVVVEKPFGHDLESAKALAADLHQHIDEKQLYRIDHYLGKMGYEEILYLRFSNTILEPLWNRSYVECVQITMAEDFGVEDRGHFYDPVGALRDVVVNHLLQVLAASAMEPPSAQGPEALRDAAVTLFRSVKAAEPAHYIRGQYDGYQDIDGVAEGSTTETYAALRLEIDNWRWQGVPFYIRTGKRLPVTQTEVRVVFREPPPVHLGLGGSDGRRPARDEFVIKLDPSTGARLIVDAHRADGKGPEAVTLDVEFADEGGEGPTPYEVLLHAAIVGNSARFNRQDIVEENWRIMQPLVDNPSPAHPYAQGTWGPAIASTLVADHGGWQGPWIVKPASGVRS</sequence>
<feature type="binding site" evidence="6">
    <location>
        <position position="187"/>
    </location>
    <ligand>
        <name>substrate</name>
    </ligand>
</feature>